<name>A0A9D2GI67_9FIRM</name>
<dbReference type="GO" id="GO:0008276">
    <property type="term" value="F:protein methyltransferase activity"/>
    <property type="evidence" value="ECO:0007669"/>
    <property type="project" value="InterPro"/>
</dbReference>
<dbReference type="EMBL" id="DXBC01000079">
    <property type="protein sequence ID" value="HIZ79171.1"/>
    <property type="molecule type" value="Genomic_DNA"/>
</dbReference>
<evidence type="ECO:0000256" key="1">
    <source>
        <dbReference type="ARBA" id="ARBA00004953"/>
    </source>
</evidence>
<dbReference type="Pfam" id="PF00590">
    <property type="entry name" value="TP_methylase"/>
    <property type="match status" value="1"/>
</dbReference>
<protein>
    <submittedName>
        <fullName evidence="8">Precorrin-6A reductase</fullName>
        <ecNumber evidence="8">1.3.1.54</ecNumber>
    </submittedName>
</protein>
<dbReference type="PROSITE" id="PS51014">
    <property type="entry name" value="COBK_CBIJ"/>
    <property type="match status" value="1"/>
</dbReference>
<keyword evidence="4" id="KW-0808">Transferase</keyword>
<keyword evidence="6 8" id="KW-0560">Oxidoreductase</keyword>
<dbReference type="PANTHER" id="PTHR36925">
    <property type="entry name" value="COBALT-PRECORRIN-6A REDUCTASE"/>
    <property type="match status" value="1"/>
</dbReference>
<feature type="domain" description="Tetrapyrrole methylase" evidence="7">
    <location>
        <begin position="281"/>
        <end position="474"/>
    </location>
</feature>
<dbReference type="InterPro" id="IPR035996">
    <property type="entry name" value="4pyrrol_Methylase_sf"/>
</dbReference>
<evidence type="ECO:0000256" key="6">
    <source>
        <dbReference type="ARBA" id="ARBA00023002"/>
    </source>
</evidence>
<dbReference type="InterPro" id="IPR014777">
    <property type="entry name" value="4pyrrole_Mease_sub1"/>
</dbReference>
<proteinExistence type="predicted"/>
<dbReference type="NCBIfam" id="TIGR02467">
    <property type="entry name" value="CbiE"/>
    <property type="match status" value="1"/>
</dbReference>
<dbReference type="Gene3D" id="3.30.950.10">
    <property type="entry name" value="Methyltransferase, Cobalt-precorrin-4 Transmethylase, Domain 2"/>
    <property type="match status" value="1"/>
</dbReference>
<dbReference type="AlphaFoldDB" id="A0A9D2GI67"/>
<dbReference type="InterPro" id="IPR014776">
    <property type="entry name" value="4pyrrole_Mease_sub2"/>
</dbReference>
<reference evidence="8" key="2">
    <citation type="submission" date="2021-04" db="EMBL/GenBank/DDBJ databases">
        <authorList>
            <person name="Gilroy R."/>
        </authorList>
    </citation>
    <scope>NUCLEOTIDE SEQUENCE</scope>
    <source>
        <strain evidence="8">ChiBcec1-1093</strain>
    </source>
</reference>
<dbReference type="PANTHER" id="PTHR36925:SF1">
    <property type="entry name" value="COBALT-PRECORRIN-6A REDUCTASE"/>
    <property type="match status" value="1"/>
</dbReference>
<reference evidence="8" key="1">
    <citation type="journal article" date="2021" name="PeerJ">
        <title>Extensive microbial diversity within the chicken gut microbiome revealed by metagenomics and culture.</title>
        <authorList>
            <person name="Gilroy R."/>
            <person name="Ravi A."/>
            <person name="Getino M."/>
            <person name="Pursley I."/>
            <person name="Horton D.L."/>
            <person name="Alikhan N.F."/>
            <person name="Baker D."/>
            <person name="Gharbi K."/>
            <person name="Hall N."/>
            <person name="Watson M."/>
            <person name="Adriaenssens E.M."/>
            <person name="Foster-Nyarko E."/>
            <person name="Jarju S."/>
            <person name="Secka A."/>
            <person name="Antonio M."/>
            <person name="Oren A."/>
            <person name="Chaudhuri R.R."/>
            <person name="La Ragione R."/>
            <person name="Hildebrand F."/>
            <person name="Pallen M.J."/>
        </authorList>
    </citation>
    <scope>NUCLEOTIDE SEQUENCE</scope>
    <source>
        <strain evidence="8">ChiBcec1-1093</strain>
    </source>
</reference>
<evidence type="ECO:0000256" key="2">
    <source>
        <dbReference type="ARBA" id="ARBA00022573"/>
    </source>
</evidence>
<keyword evidence="3" id="KW-0489">Methyltransferase</keyword>
<sequence>MTKLIIFGGTSEGRKLAEFCAERRIPAAVSVATEYGASLLPAGSLLEIHTGPMDLAAMEKWLDAQAPSLVLDATHPYAAQVTENIREACRRKNLPLLRVLRGEAPRAGSLKAEAAGDPAVVTVDTVSQAAEFLKNRPENVLVTTGSKELGAFMALENWKERVFARVLPVSSVLAGCEKMGFPGSHIFALQGPFSAEMNLAMLKMAGAAWLVTKEAGRAGGFEEKLEAARAAGAGVVVVGRPRKEEGISLEEAFERLKKLEDGSGAKEEAVSAPEPVPSRLLVLAGAGMGTVESMTVEAVEALLRCQAVFGAPRMLQAAGEVFARFGGERRPEMLAEYLPGPVFQWLEAHPECGRAAVLFSGDTGFYSGTAGFLREVGKGKNWEIQILPGISSLSRMAAALGKSWEDAAIASRHGRDWDVRGLAEKSRKVFVLTGGDCRAEQICRELSGLPVTVSVGENLGTGRERIVTGTPEELAGEQFASLAVVWIEEDEQ</sequence>
<organism evidence="8 9">
    <name type="scientific">Candidatus Lachnoclostridium stercorigallinarum</name>
    <dbReference type="NCBI Taxonomy" id="2838634"/>
    <lineage>
        <taxon>Bacteria</taxon>
        <taxon>Bacillati</taxon>
        <taxon>Bacillota</taxon>
        <taxon>Clostridia</taxon>
        <taxon>Lachnospirales</taxon>
        <taxon>Lachnospiraceae</taxon>
    </lineage>
</organism>
<dbReference type="GO" id="GO:0032259">
    <property type="term" value="P:methylation"/>
    <property type="evidence" value="ECO:0007669"/>
    <property type="project" value="UniProtKB-KW"/>
</dbReference>
<evidence type="ECO:0000313" key="9">
    <source>
        <dbReference type="Proteomes" id="UP000824101"/>
    </source>
</evidence>
<comment type="caution">
    <text evidence="8">The sequence shown here is derived from an EMBL/GenBank/DDBJ whole genome shotgun (WGS) entry which is preliminary data.</text>
</comment>
<keyword evidence="5" id="KW-0949">S-adenosyl-L-methionine</keyword>
<dbReference type="GO" id="GO:0016994">
    <property type="term" value="F:precorrin-6A reductase activity"/>
    <property type="evidence" value="ECO:0007669"/>
    <property type="project" value="UniProtKB-EC"/>
</dbReference>
<dbReference type="Proteomes" id="UP000824101">
    <property type="component" value="Unassembled WGS sequence"/>
</dbReference>
<dbReference type="GO" id="GO:0009236">
    <property type="term" value="P:cobalamin biosynthetic process"/>
    <property type="evidence" value="ECO:0007669"/>
    <property type="project" value="UniProtKB-KW"/>
</dbReference>
<dbReference type="Gene3D" id="3.40.1010.10">
    <property type="entry name" value="Cobalt-precorrin-4 Transmethylase, Domain 1"/>
    <property type="match status" value="1"/>
</dbReference>
<keyword evidence="2" id="KW-0169">Cobalamin biosynthesis</keyword>
<evidence type="ECO:0000259" key="7">
    <source>
        <dbReference type="Pfam" id="PF00590"/>
    </source>
</evidence>
<dbReference type="InterPro" id="IPR000878">
    <property type="entry name" value="4pyrrol_Mease"/>
</dbReference>
<dbReference type="SUPFAM" id="SSF53790">
    <property type="entry name" value="Tetrapyrrole methylase"/>
    <property type="match status" value="1"/>
</dbReference>
<dbReference type="InterPro" id="IPR012818">
    <property type="entry name" value="CbiE"/>
</dbReference>
<evidence type="ECO:0000256" key="3">
    <source>
        <dbReference type="ARBA" id="ARBA00022603"/>
    </source>
</evidence>
<gene>
    <name evidence="8" type="primary">cobK</name>
    <name evidence="8" type="ORF">IAA17_05230</name>
</gene>
<dbReference type="InterPro" id="IPR003723">
    <property type="entry name" value="Precorrin-6x_reduct"/>
</dbReference>
<dbReference type="EC" id="1.3.1.54" evidence="8"/>
<evidence type="ECO:0000256" key="4">
    <source>
        <dbReference type="ARBA" id="ARBA00022679"/>
    </source>
</evidence>
<accession>A0A9D2GI67</accession>
<comment type="pathway">
    <text evidence="1">Cofactor biosynthesis; adenosylcobalamin biosynthesis.</text>
</comment>
<dbReference type="CDD" id="cd11644">
    <property type="entry name" value="Precorrin-6Y-MT"/>
    <property type="match status" value="1"/>
</dbReference>
<dbReference type="Pfam" id="PF02571">
    <property type="entry name" value="CbiJ"/>
    <property type="match status" value="1"/>
</dbReference>
<evidence type="ECO:0000256" key="5">
    <source>
        <dbReference type="ARBA" id="ARBA00022691"/>
    </source>
</evidence>
<evidence type="ECO:0000313" key="8">
    <source>
        <dbReference type="EMBL" id="HIZ79171.1"/>
    </source>
</evidence>
<dbReference type="NCBIfam" id="TIGR00715">
    <property type="entry name" value="precor6x_red"/>
    <property type="match status" value="1"/>
</dbReference>